<dbReference type="RefSeq" id="WP_222981884.1">
    <property type="nucleotide sequence ID" value="NZ_JAINVZ010000033.1"/>
</dbReference>
<dbReference type="Proteomes" id="UP001198565">
    <property type="component" value="Unassembled WGS sequence"/>
</dbReference>
<dbReference type="PANTHER" id="PTHR43003">
    <property type="entry name" value="DNA-3-METHYLADENINE GLYCOSYLASE"/>
    <property type="match status" value="1"/>
</dbReference>
<comment type="catalytic activity">
    <reaction evidence="1">
        <text>Hydrolysis of alkylated DNA, releasing 3-methyladenine, 3-methylguanine, 7-methylguanine and 7-methyladenine.</text>
        <dbReference type="EC" id="3.2.2.21"/>
    </reaction>
</comment>
<dbReference type="EMBL" id="JAINVZ010000033">
    <property type="protein sequence ID" value="MBY8888988.1"/>
    <property type="molecule type" value="Genomic_DNA"/>
</dbReference>
<evidence type="ECO:0000313" key="7">
    <source>
        <dbReference type="Proteomes" id="UP001198565"/>
    </source>
</evidence>
<proteinExistence type="predicted"/>
<dbReference type="PANTHER" id="PTHR43003:SF5">
    <property type="entry name" value="DNA-3-METHYLADENINE GLYCOSYLASE"/>
    <property type="match status" value="1"/>
</dbReference>
<dbReference type="InterPro" id="IPR003265">
    <property type="entry name" value="HhH-GPD_domain"/>
</dbReference>
<evidence type="ECO:0000313" key="6">
    <source>
        <dbReference type="EMBL" id="MBY8888988.1"/>
    </source>
</evidence>
<protein>
    <recommendedName>
        <fullName evidence="2">DNA-3-methyladenine glycosylase II</fullName>
        <ecNumber evidence="2">3.2.2.21</ecNumber>
    </recommendedName>
</protein>
<comment type="caution">
    <text evidence="6">The sequence shown here is derived from an EMBL/GenBank/DDBJ whole genome shotgun (WGS) entry which is preliminary data.</text>
</comment>
<dbReference type="Gene3D" id="1.10.1670.40">
    <property type="match status" value="1"/>
</dbReference>
<evidence type="ECO:0000256" key="4">
    <source>
        <dbReference type="ARBA" id="ARBA00023204"/>
    </source>
</evidence>
<keyword evidence="3" id="KW-0227">DNA damage</keyword>
<sequence>MKAASGQHERHHHYLAAEDPVFARIIAAYGIQDPFAWHDGGRTGTARFPALFLHVLSQRTSAVAAFTLYDRTAEALGGPVTARGLARLGPSGLRSIGLNDAKAACATDLARAQLAGRIDVEHLETQDDEEVVATLTAFKGLGTWTAQAFLMRQLQRPDVLPAGDTALHTAIQKNWNLPEPPTPGRTRHLAAPWAPSRSYAAALLWRSLVPPGEPYDPKERALRAARH</sequence>
<dbReference type="CDD" id="cd00056">
    <property type="entry name" value="ENDO3c"/>
    <property type="match status" value="1"/>
</dbReference>
<dbReference type="InterPro" id="IPR051912">
    <property type="entry name" value="Alkylbase_DNA_Glycosylase/TA"/>
</dbReference>
<dbReference type="InterPro" id="IPR011257">
    <property type="entry name" value="DNA_glycosylase"/>
</dbReference>
<evidence type="ECO:0000259" key="5">
    <source>
        <dbReference type="SMART" id="SM00478"/>
    </source>
</evidence>
<accession>A0ABS7R0J2</accession>
<organism evidence="6 7">
    <name type="scientific">Streptantibioticus parmotrematis</name>
    <dbReference type="NCBI Taxonomy" id="2873249"/>
    <lineage>
        <taxon>Bacteria</taxon>
        <taxon>Bacillati</taxon>
        <taxon>Actinomycetota</taxon>
        <taxon>Actinomycetes</taxon>
        <taxon>Kitasatosporales</taxon>
        <taxon>Streptomycetaceae</taxon>
        <taxon>Streptantibioticus</taxon>
    </lineage>
</organism>
<keyword evidence="7" id="KW-1185">Reference proteome</keyword>
<reference evidence="6 7" key="1">
    <citation type="submission" date="2021-08" db="EMBL/GenBank/DDBJ databases">
        <title>Streptomyces sp. PTM05 isolated from lichen.</title>
        <authorList>
            <person name="Somphong A."/>
            <person name="Phongsopitanun W."/>
            <person name="Tanasupawat S."/>
        </authorList>
    </citation>
    <scope>NUCLEOTIDE SEQUENCE [LARGE SCALE GENOMIC DNA]</scope>
    <source>
        <strain evidence="6 7">Ptm05</strain>
    </source>
</reference>
<evidence type="ECO:0000256" key="1">
    <source>
        <dbReference type="ARBA" id="ARBA00000086"/>
    </source>
</evidence>
<gene>
    <name evidence="6" type="ORF">K7472_29695</name>
</gene>
<dbReference type="Gene3D" id="1.10.340.30">
    <property type="entry name" value="Hypothetical protein, domain 2"/>
    <property type="match status" value="1"/>
</dbReference>
<dbReference type="Pfam" id="PF00730">
    <property type="entry name" value="HhH-GPD"/>
    <property type="match status" value="1"/>
</dbReference>
<feature type="domain" description="HhH-GPD" evidence="5">
    <location>
        <begin position="56"/>
        <end position="209"/>
    </location>
</feature>
<dbReference type="SMART" id="SM00478">
    <property type="entry name" value="ENDO3c"/>
    <property type="match status" value="1"/>
</dbReference>
<keyword evidence="4" id="KW-0234">DNA repair</keyword>
<dbReference type="SUPFAM" id="SSF48150">
    <property type="entry name" value="DNA-glycosylase"/>
    <property type="match status" value="1"/>
</dbReference>
<name>A0ABS7R0J2_9ACTN</name>
<evidence type="ECO:0000256" key="3">
    <source>
        <dbReference type="ARBA" id="ARBA00022763"/>
    </source>
</evidence>
<dbReference type="EC" id="3.2.2.21" evidence="2"/>
<evidence type="ECO:0000256" key="2">
    <source>
        <dbReference type="ARBA" id="ARBA00012000"/>
    </source>
</evidence>